<name>A0A1E5Q386_9PROT</name>
<comment type="subcellular location">
    <subcellularLocation>
        <location evidence="1">Cell membrane</location>
        <topology evidence="1">Multi-pass membrane protein</topology>
    </subcellularLocation>
</comment>
<evidence type="ECO:0000313" key="8">
    <source>
        <dbReference type="Proteomes" id="UP000095347"/>
    </source>
</evidence>
<feature type="transmembrane region" description="Helical" evidence="6">
    <location>
        <begin position="26"/>
        <end position="44"/>
    </location>
</feature>
<keyword evidence="4 6" id="KW-1133">Transmembrane helix</keyword>
<keyword evidence="2" id="KW-1003">Cell membrane</keyword>
<keyword evidence="3 6" id="KW-0812">Transmembrane</keyword>
<dbReference type="STRING" id="28181.BEN30_17235"/>
<reference evidence="8" key="1">
    <citation type="submission" date="2016-07" db="EMBL/GenBank/DDBJ databases">
        <authorList>
            <person name="Florea S."/>
            <person name="Webb J.S."/>
            <person name="Jaromczyk J."/>
            <person name="Schardl C.L."/>
        </authorList>
    </citation>
    <scope>NUCLEOTIDE SEQUENCE [LARGE SCALE GENOMIC DNA]</scope>
    <source>
        <strain evidence="8">MV-1</strain>
    </source>
</reference>
<evidence type="ECO:0000256" key="5">
    <source>
        <dbReference type="ARBA" id="ARBA00023136"/>
    </source>
</evidence>
<evidence type="ECO:0000256" key="2">
    <source>
        <dbReference type="ARBA" id="ARBA00022475"/>
    </source>
</evidence>
<dbReference type="GO" id="GO:0005886">
    <property type="term" value="C:plasma membrane"/>
    <property type="evidence" value="ECO:0007669"/>
    <property type="project" value="UniProtKB-SubCell"/>
</dbReference>
<dbReference type="EMBL" id="MCGG01000084">
    <property type="protein sequence ID" value="OEJ63780.1"/>
    <property type="molecule type" value="Genomic_DNA"/>
</dbReference>
<sequence length="78" mass="8383">MIAATIGLMGAGRVNADIDLGSTWVTVLLVLAGAKSSLILWFYLNLRQSSSGWQKGFIAFLCVILSFILGAYYLTPAI</sequence>
<evidence type="ECO:0000256" key="3">
    <source>
        <dbReference type="ARBA" id="ARBA00022692"/>
    </source>
</evidence>
<gene>
    <name evidence="7" type="ORF">BEN30_17235</name>
</gene>
<feature type="transmembrane region" description="Helical" evidence="6">
    <location>
        <begin position="56"/>
        <end position="75"/>
    </location>
</feature>
<dbReference type="Pfam" id="PF03626">
    <property type="entry name" value="COX4_pro"/>
    <property type="match status" value="1"/>
</dbReference>
<evidence type="ECO:0000256" key="6">
    <source>
        <dbReference type="SAM" id="Phobius"/>
    </source>
</evidence>
<evidence type="ECO:0000256" key="1">
    <source>
        <dbReference type="ARBA" id="ARBA00004651"/>
    </source>
</evidence>
<proteinExistence type="predicted"/>
<evidence type="ECO:0000256" key="4">
    <source>
        <dbReference type="ARBA" id="ARBA00022989"/>
    </source>
</evidence>
<dbReference type="AlphaFoldDB" id="A0A1E5Q386"/>
<comment type="caution">
    <text evidence="7">The sequence shown here is derived from an EMBL/GenBank/DDBJ whole genome shotgun (WGS) entry which is preliminary data.</text>
</comment>
<accession>A0A1E5Q386</accession>
<keyword evidence="8" id="KW-1185">Reference proteome</keyword>
<evidence type="ECO:0000313" key="7">
    <source>
        <dbReference type="EMBL" id="OEJ63780.1"/>
    </source>
</evidence>
<keyword evidence="5 6" id="KW-0472">Membrane</keyword>
<dbReference type="Proteomes" id="UP000095347">
    <property type="component" value="Unassembled WGS sequence"/>
</dbReference>
<organism evidence="7 8">
    <name type="scientific">Magnetovibrio blakemorei</name>
    <dbReference type="NCBI Taxonomy" id="28181"/>
    <lineage>
        <taxon>Bacteria</taxon>
        <taxon>Pseudomonadati</taxon>
        <taxon>Pseudomonadota</taxon>
        <taxon>Alphaproteobacteria</taxon>
        <taxon>Rhodospirillales</taxon>
        <taxon>Magnetovibrionaceae</taxon>
        <taxon>Magnetovibrio</taxon>
    </lineage>
</organism>
<dbReference type="InterPro" id="IPR005171">
    <property type="entry name" value="Cyt_c_oxidase_su4_prok"/>
</dbReference>
<protein>
    <submittedName>
        <fullName evidence="7">Uncharacterized protein</fullName>
    </submittedName>
</protein>